<dbReference type="InterPro" id="IPR029068">
    <property type="entry name" value="Glyas_Bleomycin-R_OHBP_Dase"/>
</dbReference>
<protein>
    <submittedName>
        <fullName evidence="2">Glyoxalase/bleomycin resistance protein/dioxygenase superfamily protein</fullName>
    </submittedName>
</protein>
<dbReference type="OrthoDB" id="9795306at2"/>
<reference evidence="2 3" key="1">
    <citation type="submission" date="2017-06" db="EMBL/GenBank/DDBJ databases">
        <authorList>
            <consortium name="Pathogen Informatics"/>
        </authorList>
    </citation>
    <scope>NUCLEOTIDE SEQUENCE [LARGE SCALE GENOMIC DNA]</scope>
    <source>
        <strain evidence="2 3">NCTC11291</strain>
    </source>
</reference>
<evidence type="ECO:0000259" key="1">
    <source>
        <dbReference type="Pfam" id="PF00903"/>
    </source>
</evidence>
<dbReference type="SUPFAM" id="SSF54593">
    <property type="entry name" value="Glyoxalase/Bleomycin resistance protein/Dihydroxybiphenyl dioxygenase"/>
    <property type="match status" value="1"/>
</dbReference>
<dbReference type="EMBL" id="LT906454">
    <property type="protein sequence ID" value="SNV45906.1"/>
    <property type="molecule type" value="Genomic_DNA"/>
</dbReference>
<dbReference type="GO" id="GO:0051213">
    <property type="term" value="F:dioxygenase activity"/>
    <property type="evidence" value="ECO:0007669"/>
    <property type="project" value="UniProtKB-KW"/>
</dbReference>
<dbReference type="Proteomes" id="UP000215144">
    <property type="component" value="Chromosome 1"/>
</dbReference>
<organism evidence="2 3">
    <name type="scientific">Streptococcus acidominimus</name>
    <dbReference type="NCBI Taxonomy" id="1326"/>
    <lineage>
        <taxon>Bacteria</taxon>
        <taxon>Bacillati</taxon>
        <taxon>Bacillota</taxon>
        <taxon>Bacilli</taxon>
        <taxon>Lactobacillales</taxon>
        <taxon>Streptococcaceae</taxon>
        <taxon>Streptococcus</taxon>
    </lineage>
</organism>
<dbReference type="RefSeq" id="WP_095123512.1">
    <property type="nucleotide sequence ID" value="NZ_LT906454.1"/>
</dbReference>
<evidence type="ECO:0000313" key="3">
    <source>
        <dbReference type="Proteomes" id="UP000215144"/>
    </source>
</evidence>
<keyword evidence="2" id="KW-0223">Dioxygenase</keyword>
<dbReference type="CDD" id="cd06588">
    <property type="entry name" value="PhnB_like"/>
    <property type="match status" value="1"/>
</dbReference>
<sequence>MIKALELYLVTNSNGLDAVAFYKDVFDAQVISCTTFGQAIPDTPEENKDLVLNASLDINGIRLQLSDNGSDHPYVEGTNMTACIQLDDAVEAKVLYDKLSEKAKRIDMTLQETPWSPAYAIVVDQFGMTWQINTDIPGFVSETVGFD</sequence>
<dbReference type="InterPro" id="IPR004360">
    <property type="entry name" value="Glyas_Fos-R_dOase_dom"/>
</dbReference>
<dbReference type="Gene3D" id="3.10.180.10">
    <property type="entry name" value="2,3-Dihydroxybiphenyl 1,2-Dioxygenase, domain 1"/>
    <property type="match status" value="1"/>
</dbReference>
<keyword evidence="2" id="KW-0560">Oxidoreductase</keyword>
<proteinExistence type="predicted"/>
<dbReference type="AlphaFoldDB" id="A0A239XHX2"/>
<dbReference type="PANTHER" id="PTHR33990">
    <property type="entry name" value="PROTEIN YJDN-RELATED"/>
    <property type="match status" value="1"/>
</dbReference>
<gene>
    <name evidence="2" type="ORF">SAMEA4504048_02100</name>
</gene>
<dbReference type="InterPro" id="IPR028973">
    <property type="entry name" value="PhnB-like"/>
</dbReference>
<name>A0A239XHX2_STRAI</name>
<dbReference type="PANTHER" id="PTHR33990:SF1">
    <property type="entry name" value="PROTEIN YJDN"/>
    <property type="match status" value="1"/>
</dbReference>
<dbReference type="Pfam" id="PF00903">
    <property type="entry name" value="Glyoxalase"/>
    <property type="match status" value="1"/>
</dbReference>
<feature type="domain" description="Glyoxalase/fosfomycin resistance/dioxygenase" evidence="1">
    <location>
        <begin position="17"/>
        <end position="132"/>
    </location>
</feature>
<evidence type="ECO:0000313" key="2">
    <source>
        <dbReference type="EMBL" id="SNV45906.1"/>
    </source>
</evidence>
<accession>A0A239XHX2</accession>
<dbReference type="KEGG" id="saco:SAME_02100"/>